<dbReference type="Gene3D" id="3.30.420.10">
    <property type="entry name" value="Ribonuclease H-like superfamily/Ribonuclease H"/>
    <property type="match status" value="1"/>
</dbReference>
<feature type="domain" description="Exonuclease" evidence="11">
    <location>
        <begin position="134"/>
        <end position="295"/>
    </location>
</feature>
<dbReference type="GO" id="GO:0008408">
    <property type="term" value="F:3'-5' exonuclease activity"/>
    <property type="evidence" value="ECO:0007669"/>
    <property type="project" value="InterPro"/>
</dbReference>
<evidence type="ECO:0000256" key="3">
    <source>
        <dbReference type="ARBA" id="ARBA00016937"/>
    </source>
</evidence>
<comment type="caution">
    <text evidence="12">The sequence shown here is derived from an EMBL/GenBank/DDBJ whole genome shotgun (WGS) entry which is preliminary data.</text>
</comment>
<dbReference type="CDD" id="cd06144">
    <property type="entry name" value="REX4_like"/>
    <property type="match status" value="1"/>
</dbReference>
<dbReference type="PANTHER" id="PTHR12801">
    <property type="entry name" value="RNA EXONUCLEASE REXO1 / RECO3 FAMILY MEMBER-RELATED"/>
    <property type="match status" value="1"/>
</dbReference>
<dbReference type="InterPro" id="IPR047021">
    <property type="entry name" value="REXO1/3/4-like"/>
</dbReference>
<dbReference type="PANTHER" id="PTHR12801:SF45">
    <property type="entry name" value="RNA EXONUCLEASE 4"/>
    <property type="match status" value="1"/>
</dbReference>
<evidence type="ECO:0000256" key="7">
    <source>
        <dbReference type="ARBA" id="ARBA00022839"/>
    </source>
</evidence>
<gene>
    <name evidence="12" type="ORF">Trco_004257</name>
</gene>
<dbReference type="GO" id="GO:0003676">
    <property type="term" value="F:nucleic acid binding"/>
    <property type="evidence" value="ECO:0007669"/>
    <property type="project" value="InterPro"/>
</dbReference>
<keyword evidence="13" id="KW-1185">Reference proteome</keyword>
<keyword evidence="6" id="KW-0378">Hydrolase</keyword>
<name>A0A9P8TY27_9HYPO</name>
<evidence type="ECO:0000256" key="1">
    <source>
        <dbReference type="ARBA" id="ARBA00004123"/>
    </source>
</evidence>
<feature type="region of interest" description="Disordered" evidence="10">
    <location>
        <begin position="299"/>
        <end position="322"/>
    </location>
</feature>
<dbReference type="EMBL" id="JAIWOZ010000003">
    <property type="protein sequence ID" value="KAH6607944.1"/>
    <property type="molecule type" value="Genomic_DNA"/>
</dbReference>
<sequence>MAELSSNWKKLQAQLKAEAASKPAAKRKAEQQLQSSVKRIAAKTSKGKDTRLLNCKPKQKQPVRIMGGVQSSTVMDKPKQSPSPSLAIWAEDHGVSAEDLAEAYGLGVKGNSMMLASEKDKVNHGLSTGLEIGKYVAIDCEMVGVGPGGHESALARISIVDFHGRQVYDSYVKPKERVTDWRTAFSGVSQKEMRFAREFEEVQKEVDAILKNRILIGHDIRHDLDALKLSHSPRNIRDTAKYPAFKRYGNGRKPALKILSKEILGIEIQSGPHSSTEDARVTMLLFRKHKSGFDMDHVNRFAPKQTAHSGASRPQKKTKKKS</sequence>
<keyword evidence="4" id="KW-0698">rRNA processing</keyword>
<evidence type="ECO:0000256" key="6">
    <source>
        <dbReference type="ARBA" id="ARBA00022801"/>
    </source>
</evidence>
<dbReference type="Pfam" id="PF00929">
    <property type="entry name" value="RNase_T"/>
    <property type="match status" value="1"/>
</dbReference>
<dbReference type="InterPro" id="IPR037431">
    <property type="entry name" value="REX4_DEDDh_dom"/>
</dbReference>
<keyword evidence="7 12" id="KW-0269">Exonuclease</keyword>
<proteinExistence type="inferred from homology"/>
<dbReference type="OrthoDB" id="8191639at2759"/>
<evidence type="ECO:0000313" key="12">
    <source>
        <dbReference type="EMBL" id="KAH6607944.1"/>
    </source>
</evidence>
<dbReference type="InterPro" id="IPR013520">
    <property type="entry name" value="Ribonucl_H"/>
</dbReference>
<dbReference type="SMART" id="SM00479">
    <property type="entry name" value="EXOIII"/>
    <property type="match status" value="1"/>
</dbReference>
<evidence type="ECO:0000256" key="2">
    <source>
        <dbReference type="ARBA" id="ARBA00010489"/>
    </source>
</evidence>
<accession>A0A9P8TY27</accession>
<dbReference type="GO" id="GO:0006364">
    <property type="term" value="P:rRNA processing"/>
    <property type="evidence" value="ECO:0007669"/>
    <property type="project" value="UniProtKB-KW"/>
</dbReference>
<evidence type="ECO:0000256" key="4">
    <source>
        <dbReference type="ARBA" id="ARBA00022552"/>
    </source>
</evidence>
<comment type="function">
    <text evidence="9">Exoribonuclease involved in ribosome biosynthesis. Involved in the processing of ITS1, the internal transcribed spacer localized between the 18S and 5.8S rRNAs.</text>
</comment>
<dbReference type="Proteomes" id="UP000827724">
    <property type="component" value="Unassembled WGS sequence"/>
</dbReference>
<keyword evidence="8" id="KW-0539">Nucleus</keyword>
<evidence type="ECO:0000256" key="9">
    <source>
        <dbReference type="ARBA" id="ARBA00025599"/>
    </source>
</evidence>
<feature type="region of interest" description="Disordered" evidence="10">
    <location>
        <begin position="14"/>
        <end position="49"/>
    </location>
</feature>
<evidence type="ECO:0000256" key="8">
    <source>
        <dbReference type="ARBA" id="ARBA00023242"/>
    </source>
</evidence>
<dbReference type="GO" id="GO:0005634">
    <property type="term" value="C:nucleus"/>
    <property type="evidence" value="ECO:0007669"/>
    <property type="project" value="UniProtKB-SubCell"/>
</dbReference>
<dbReference type="InterPro" id="IPR036397">
    <property type="entry name" value="RNaseH_sf"/>
</dbReference>
<organism evidence="12 13">
    <name type="scientific">Trichoderma cornu-damae</name>
    <dbReference type="NCBI Taxonomy" id="654480"/>
    <lineage>
        <taxon>Eukaryota</taxon>
        <taxon>Fungi</taxon>
        <taxon>Dikarya</taxon>
        <taxon>Ascomycota</taxon>
        <taxon>Pezizomycotina</taxon>
        <taxon>Sordariomycetes</taxon>
        <taxon>Hypocreomycetidae</taxon>
        <taxon>Hypocreales</taxon>
        <taxon>Hypocreaceae</taxon>
        <taxon>Trichoderma</taxon>
    </lineage>
</organism>
<dbReference type="AlphaFoldDB" id="A0A9P8TY27"/>
<reference evidence="12" key="1">
    <citation type="submission" date="2021-08" db="EMBL/GenBank/DDBJ databases">
        <title>Chromosome-Level Trichoderma cornu-damae using Hi-C Data.</title>
        <authorList>
            <person name="Kim C.S."/>
        </authorList>
    </citation>
    <scope>NUCLEOTIDE SEQUENCE</scope>
    <source>
        <strain evidence="12">KA19-0412C</strain>
    </source>
</reference>
<comment type="subcellular location">
    <subcellularLocation>
        <location evidence="1">Nucleus</location>
    </subcellularLocation>
</comment>
<dbReference type="FunFam" id="3.30.420.10:FF:000007">
    <property type="entry name" value="Interferon-stimulated exonuclease gene 20"/>
    <property type="match status" value="1"/>
</dbReference>
<evidence type="ECO:0000313" key="13">
    <source>
        <dbReference type="Proteomes" id="UP000827724"/>
    </source>
</evidence>
<dbReference type="GO" id="GO:0000027">
    <property type="term" value="P:ribosomal large subunit assembly"/>
    <property type="evidence" value="ECO:0007669"/>
    <property type="project" value="TreeGrafter"/>
</dbReference>
<evidence type="ECO:0000256" key="10">
    <source>
        <dbReference type="SAM" id="MobiDB-lite"/>
    </source>
</evidence>
<dbReference type="InterPro" id="IPR012337">
    <property type="entry name" value="RNaseH-like_sf"/>
</dbReference>
<dbReference type="SUPFAM" id="SSF53098">
    <property type="entry name" value="Ribonuclease H-like"/>
    <property type="match status" value="1"/>
</dbReference>
<evidence type="ECO:0000259" key="11">
    <source>
        <dbReference type="SMART" id="SM00479"/>
    </source>
</evidence>
<keyword evidence="5" id="KW-0540">Nuclease</keyword>
<protein>
    <recommendedName>
        <fullName evidence="3">RNA exonuclease 4</fullName>
    </recommendedName>
</protein>
<comment type="similarity">
    <text evidence="2">Belongs to the REXO4 family.</text>
</comment>
<evidence type="ECO:0000256" key="5">
    <source>
        <dbReference type="ARBA" id="ARBA00022722"/>
    </source>
</evidence>